<gene>
    <name evidence="4" type="ORF">BB934_13010</name>
</gene>
<evidence type="ECO:0000259" key="3">
    <source>
        <dbReference type="PROSITE" id="PS51186"/>
    </source>
</evidence>
<dbReference type="KEGG" id="moc:BB934_13010"/>
<dbReference type="InterPro" id="IPR000182">
    <property type="entry name" value="GNAT_dom"/>
</dbReference>
<keyword evidence="1" id="KW-0808">Transferase</keyword>
<dbReference type="GO" id="GO:0016747">
    <property type="term" value="F:acyltransferase activity, transferring groups other than amino-acyl groups"/>
    <property type="evidence" value="ECO:0007669"/>
    <property type="project" value="InterPro"/>
</dbReference>
<evidence type="ECO:0000313" key="4">
    <source>
        <dbReference type="EMBL" id="ANY79018.1"/>
    </source>
</evidence>
<keyword evidence="2" id="KW-0012">Acyltransferase</keyword>
<dbReference type="Gene3D" id="3.40.630.30">
    <property type="match status" value="1"/>
</dbReference>
<dbReference type="SUPFAM" id="SSF55729">
    <property type="entry name" value="Acyl-CoA N-acyltransferases (Nat)"/>
    <property type="match status" value="1"/>
</dbReference>
<dbReference type="InterPro" id="IPR050832">
    <property type="entry name" value="Bact_Acetyltransf"/>
</dbReference>
<reference evidence="4" key="1">
    <citation type="submission" date="2016-07" db="EMBL/GenBank/DDBJ databases">
        <title>Microvirga ossetica sp. nov. a new species of rhizobia isolated from root nodules of the legume species Vicia alpestris Steven originated from North Ossetia region in the Caucasus.</title>
        <authorList>
            <person name="Safronova V.I."/>
            <person name="Kuznetsova I.G."/>
            <person name="Sazanova A.L."/>
            <person name="Belimov A."/>
            <person name="Andronov E."/>
            <person name="Osledkin Y.S."/>
            <person name="Onishchuk O.P."/>
            <person name="Kurchak O.N."/>
            <person name="Shaposhnikov A.I."/>
            <person name="Willems A."/>
            <person name="Tikhonovich I.A."/>
        </authorList>
    </citation>
    <scope>NUCLEOTIDE SEQUENCE [LARGE SCALE GENOMIC DNA]</scope>
    <source>
        <strain evidence="4">V5/3M</strain>
    </source>
</reference>
<protein>
    <recommendedName>
        <fullName evidence="3">N-acetyltransferase domain-containing protein</fullName>
    </recommendedName>
</protein>
<dbReference type="EMBL" id="CP016616">
    <property type="protein sequence ID" value="ANY79018.1"/>
    <property type="molecule type" value="Genomic_DNA"/>
</dbReference>
<evidence type="ECO:0000256" key="2">
    <source>
        <dbReference type="ARBA" id="ARBA00023315"/>
    </source>
</evidence>
<organism evidence="4">
    <name type="scientific">Microvirga ossetica</name>
    <dbReference type="NCBI Taxonomy" id="1882682"/>
    <lineage>
        <taxon>Bacteria</taxon>
        <taxon>Pseudomonadati</taxon>
        <taxon>Pseudomonadota</taxon>
        <taxon>Alphaproteobacteria</taxon>
        <taxon>Hyphomicrobiales</taxon>
        <taxon>Methylobacteriaceae</taxon>
        <taxon>Microvirga</taxon>
    </lineage>
</organism>
<dbReference type="PANTHER" id="PTHR43877:SF5">
    <property type="entry name" value="BLL8307 PROTEIN"/>
    <property type="match status" value="1"/>
</dbReference>
<dbReference type="CDD" id="cd04301">
    <property type="entry name" value="NAT_SF"/>
    <property type="match status" value="1"/>
</dbReference>
<dbReference type="RefSeq" id="WP_099510031.1">
    <property type="nucleotide sequence ID" value="NZ_CP016616.1"/>
</dbReference>
<dbReference type="InterPro" id="IPR016181">
    <property type="entry name" value="Acyl_CoA_acyltransferase"/>
</dbReference>
<dbReference type="AlphaFoldDB" id="A0A1B2EGC7"/>
<dbReference type="Pfam" id="PF00583">
    <property type="entry name" value="Acetyltransf_1"/>
    <property type="match status" value="1"/>
</dbReference>
<evidence type="ECO:0000256" key="1">
    <source>
        <dbReference type="ARBA" id="ARBA00022679"/>
    </source>
</evidence>
<feature type="domain" description="N-acetyltransferase" evidence="3">
    <location>
        <begin position="26"/>
        <end position="162"/>
    </location>
</feature>
<dbReference type="OrthoDB" id="9803907at2"/>
<dbReference type="PROSITE" id="PS51186">
    <property type="entry name" value="GNAT"/>
    <property type="match status" value="1"/>
</dbReference>
<accession>A0A1B2EGC7</accession>
<name>A0A1B2EGC7_9HYPH</name>
<sequence>MPERLVLRMRRSLADAIPEPLWPAGIRLVPFEPDRHAQKVHALLVKAYAQGGGYVEPFAIWWPSLRDDSEYDPTLCFLAANEQDELVGVAQCWTSAFVKDLAVDPAMRRQGLGAALLSHVFRAFAERGVPSVDLKVDADNPSGALRLYRSLGFETVETYRLG</sequence>
<proteinExistence type="predicted"/>
<dbReference type="PANTHER" id="PTHR43877">
    <property type="entry name" value="AMINOALKYLPHOSPHONATE N-ACETYLTRANSFERASE-RELATED-RELATED"/>
    <property type="match status" value="1"/>
</dbReference>